<dbReference type="Pfam" id="PF00535">
    <property type="entry name" value="Glycos_transf_2"/>
    <property type="match status" value="1"/>
</dbReference>
<dbReference type="GO" id="GO:0016757">
    <property type="term" value="F:glycosyltransferase activity"/>
    <property type="evidence" value="ECO:0007669"/>
    <property type="project" value="UniProtKB-KW"/>
</dbReference>
<sequence length="277" mass="30877">MLISVVVPVYNEEHFLRPCLDAILRQHEPFHQVIVVDNGSGDGTLRILDEYRGRVTVLHEPRRGVQHARNRGLDTATGDVIGRIDADTRLAPGWSRAVRRTFQDPAVQAATGPVTYYDTALARLIDGGDALFRRAWGRGPLDWLLGANMAIRSTAWHRVRPQLCADENVHEDIDLGIHLHGSGAAPVFAAGMRAGTSARRIANRFADYSAYTLMTERTYRRHPGLPKPHAYARAWLTTRVQLLLFPALRLAYALGQPHPWATLHGDGGRKNPMRPGR</sequence>
<dbReference type="EMBL" id="QGGR01000006">
    <property type="protein sequence ID" value="PWK48406.1"/>
    <property type="molecule type" value="Genomic_DNA"/>
</dbReference>
<dbReference type="InterPro" id="IPR029044">
    <property type="entry name" value="Nucleotide-diphossugar_trans"/>
</dbReference>
<dbReference type="OrthoDB" id="9797391at2"/>
<evidence type="ECO:0000313" key="5">
    <source>
        <dbReference type="EMBL" id="PWK48406.1"/>
    </source>
</evidence>
<keyword evidence="3 5" id="KW-0808">Transferase</keyword>
<dbReference type="Gene3D" id="3.90.550.10">
    <property type="entry name" value="Spore Coat Polysaccharide Biosynthesis Protein SpsA, Chain A"/>
    <property type="match status" value="1"/>
</dbReference>
<comment type="similarity">
    <text evidence="1">Belongs to the glycosyltransferase 2 family.</text>
</comment>
<evidence type="ECO:0000313" key="6">
    <source>
        <dbReference type="Proteomes" id="UP000245697"/>
    </source>
</evidence>
<dbReference type="InterPro" id="IPR001173">
    <property type="entry name" value="Glyco_trans_2-like"/>
</dbReference>
<accession>A0A316FL09</accession>
<dbReference type="PANTHER" id="PTHR43630:SF1">
    <property type="entry name" value="POLY-BETA-1,6-N-ACETYL-D-GLUCOSAMINE SYNTHASE"/>
    <property type="match status" value="1"/>
</dbReference>
<proteinExistence type="inferred from homology"/>
<dbReference type="Proteomes" id="UP000245697">
    <property type="component" value="Unassembled WGS sequence"/>
</dbReference>
<feature type="domain" description="Glycosyltransferase 2-like" evidence="4">
    <location>
        <begin position="4"/>
        <end position="118"/>
    </location>
</feature>
<comment type="caution">
    <text evidence="5">The sequence shown here is derived from an EMBL/GenBank/DDBJ whole genome shotgun (WGS) entry which is preliminary data.</text>
</comment>
<dbReference type="RefSeq" id="WP_158319281.1">
    <property type="nucleotide sequence ID" value="NZ_QGGR01000006.1"/>
</dbReference>
<name>A0A316FL09_9ACTN</name>
<keyword evidence="2" id="KW-0328">Glycosyltransferase</keyword>
<dbReference type="SUPFAM" id="SSF53448">
    <property type="entry name" value="Nucleotide-diphospho-sugar transferases"/>
    <property type="match status" value="1"/>
</dbReference>
<keyword evidence="6" id="KW-1185">Reference proteome</keyword>
<evidence type="ECO:0000259" key="4">
    <source>
        <dbReference type="Pfam" id="PF00535"/>
    </source>
</evidence>
<protein>
    <submittedName>
        <fullName evidence="5">Glycosyl transferase family 2</fullName>
    </submittedName>
</protein>
<dbReference type="CDD" id="cd00761">
    <property type="entry name" value="Glyco_tranf_GTA_type"/>
    <property type="match status" value="1"/>
</dbReference>
<evidence type="ECO:0000256" key="2">
    <source>
        <dbReference type="ARBA" id="ARBA00022676"/>
    </source>
</evidence>
<dbReference type="PANTHER" id="PTHR43630">
    <property type="entry name" value="POLY-BETA-1,6-N-ACETYL-D-GLUCOSAMINE SYNTHASE"/>
    <property type="match status" value="1"/>
</dbReference>
<evidence type="ECO:0000256" key="3">
    <source>
        <dbReference type="ARBA" id="ARBA00022679"/>
    </source>
</evidence>
<reference evidence="5 6" key="1">
    <citation type="submission" date="2018-05" db="EMBL/GenBank/DDBJ databases">
        <title>Genomic Encyclopedia of Archaeal and Bacterial Type Strains, Phase II (KMG-II): from individual species to whole genera.</title>
        <authorList>
            <person name="Goeker M."/>
        </authorList>
    </citation>
    <scope>NUCLEOTIDE SEQUENCE [LARGE SCALE GENOMIC DNA]</scope>
    <source>
        <strain evidence="5 6">DSM 45184</strain>
    </source>
</reference>
<dbReference type="AlphaFoldDB" id="A0A316FL09"/>
<gene>
    <name evidence="5" type="ORF">BC793_106436</name>
</gene>
<evidence type="ECO:0000256" key="1">
    <source>
        <dbReference type="ARBA" id="ARBA00006739"/>
    </source>
</evidence>
<organism evidence="5 6">
    <name type="scientific">Actinoplanes xinjiangensis</name>
    <dbReference type="NCBI Taxonomy" id="512350"/>
    <lineage>
        <taxon>Bacteria</taxon>
        <taxon>Bacillati</taxon>
        <taxon>Actinomycetota</taxon>
        <taxon>Actinomycetes</taxon>
        <taxon>Micromonosporales</taxon>
        <taxon>Micromonosporaceae</taxon>
        <taxon>Actinoplanes</taxon>
    </lineage>
</organism>